<dbReference type="Pfam" id="PF06445">
    <property type="entry name" value="GyrI-like"/>
    <property type="match status" value="1"/>
</dbReference>
<comment type="caution">
    <text evidence="5">The sequence shown here is derived from an EMBL/GenBank/DDBJ whole genome shotgun (WGS) entry which is preliminary data.</text>
</comment>
<dbReference type="InterPro" id="IPR029442">
    <property type="entry name" value="GyrI-like"/>
</dbReference>
<dbReference type="EMBL" id="BOQT01000011">
    <property type="protein sequence ID" value="GIN21825.1"/>
    <property type="molecule type" value="Genomic_DNA"/>
</dbReference>
<dbReference type="RefSeq" id="WP_018706921.1">
    <property type="nucleotide sequence ID" value="NZ_BOQT01000011.1"/>
</dbReference>
<accession>A0ABQ4K9G9</accession>
<dbReference type="Gene3D" id="1.10.10.60">
    <property type="entry name" value="Homeodomain-like"/>
    <property type="match status" value="2"/>
</dbReference>
<reference evidence="5 6" key="1">
    <citation type="submission" date="2021-03" db="EMBL/GenBank/DDBJ databases">
        <title>Antimicrobial resistance genes in bacteria isolated from Japanese honey, and their potential for conferring macrolide and lincosamide resistance in the American foulbrood pathogen Paenibacillus larvae.</title>
        <authorList>
            <person name="Okamoto M."/>
            <person name="Kumagai M."/>
            <person name="Kanamori H."/>
            <person name="Takamatsu D."/>
        </authorList>
    </citation>
    <scope>NUCLEOTIDE SEQUENCE [LARGE SCALE GENOMIC DNA]</scope>
    <source>
        <strain evidence="5 6">J1TS3</strain>
    </source>
</reference>
<keyword evidence="6" id="KW-1185">Reference proteome</keyword>
<keyword evidence="3" id="KW-0804">Transcription</keyword>
<dbReference type="InterPro" id="IPR020449">
    <property type="entry name" value="Tscrpt_reg_AraC-type_HTH"/>
</dbReference>
<dbReference type="SMART" id="SM00871">
    <property type="entry name" value="AraC_E_bind"/>
    <property type="match status" value="1"/>
</dbReference>
<evidence type="ECO:0000256" key="3">
    <source>
        <dbReference type="ARBA" id="ARBA00023163"/>
    </source>
</evidence>
<dbReference type="SUPFAM" id="SSF55136">
    <property type="entry name" value="Probable bacterial effector-binding domain"/>
    <property type="match status" value="1"/>
</dbReference>
<dbReference type="Pfam" id="PF12833">
    <property type="entry name" value="HTH_18"/>
    <property type="match status" value="1"/>
</dbReference>
<dbReference type="InterPro" id="IPR018062">
    <property type="entry name" value="HTH_AraC-typ_CS"/>
</dbReference>
<dbReference type="PRINTS" id="PR00032">
    <property type="entry name" value="HTHARAC"/>
</dbReference>
<name>A0ABQ4K9G9_9BACI</name>
<dbReference type="Gene3D" id="3.20.80.10">
    <property type="entry name" value="Regulatory factor, effector binding domain"/>
    <property type="match status" value="1"/>
</dbReference>
<dbReference type="SMART" id="SM00342">
    <property type="entry name" value="HTH_ARAC"/>
    <property type="match status" value="1"/>
</dbReference>
<evidence type="ECO:0000313" key="6">
    <source>
        <dbReference type="Proteomes" id="UP000680279"/>
    </source>
</evidence>
<dbReference type="InterPro" id="IPR018060">
    <property type="entry name" value="HTH_AraC"/>
</dbReference>
<evidence type="ECO:0000259" key="4">
    <source>
        <dbReference type="PROSITE" id="PS01124"/>
    </source>
</evidence>
<keyword evidence="2" id="KW-0238">DNA-binding</keyword>
<feature type="domain" description="HTH araC/xylS-type" evidence="4">
    <location>
        <begin position="8"/>
        <end position="106"/>
    </location>
</feature>
<gene>
    <name evidence="5" type="ORF">J1TS3_29590</name>
</gene>
<dbReference type="SUPFAM" id="SSF46689">
    <property type="entry name" value="Homeodomain-like"/>
    <property type="match status" value="2"/>
</dbReference>
<keyword evidence="1" id="KW-0805">Transcription regulation</keyword>
<dbReference type="Proteomes" id="UP000680279">
    <property type="component" value="Unassembled WGS sequence"/>
</dbReference>
<dbReference type="PANTHER" id="PTHR47504">
    <property type="entry name" value="RIGHT ORIGIN-BINDING PROTEIN"/>
    <property type="match status" value="1"/>
</dbReference>
<dbReference type="PROSITE" id="PS01124">
    <property type="entry name" value="HTH_ARAC_FAMILY_2"/>
    <property type="match status" value="1"/>
</dbReference>
<organism evidence="5 6">
    <name type="scientific">Siminovitchia fordii</name>
    <dbReference type="NCBI Taxonomy" id="254759"/>
    <lineage>
        <taxon>Bacteria</taxon>
        <taxon>Bacillati</taxon>
        <taxon>Bacillota</taxon>
        <taxon>Bacilli</taxon>
        <taxon>Bacillales</taxon>
        <taxon>Bacillaceae</taxon>
        <taxon>Siminovitchia</taxon>
    </lineage>
</organism>
<evidence type="ECO:0000313" key="5">
    <source>
        <dbReference type="EMBL" id="GIN21825.1"/>
    </source>
</evidence>
<protein>
    <submittedName>
        <fullName evidence="5">AraC family transcriptional regulator</fullName>
    </submittedName>
</protein>
<evidence type="ECO:0000256" key="1">
    <source>
        <dbReference type="ARBA" id="ARBA00023015"/>
    </source>
</evidence>
<dbReference type="PROSITE" id="PS00041">
    <property type="entry name" value="HTH_ARAC_FAMILY_1"/>
    <property type="match status" value="1"/>
</dbReference>
<evidence type="ECO:0000256" key="2">
    <source>
        <dbReference type="ARBA" id="ARBA00023125"/>
    </source>
</evidence>
<proteinExistence type="predicted"/>
<dbReference type="PANTHER" id="PTHR47504:SF5">
    <property type="entry name" value="RIGHT ORIGIN-BINDING PROTEIN"/>
    <property type="match status" value="1"/>
</dbReference>
<dbReference type="InterPro" id="IPR010499">
    <property type="entry name" value="AraC_E-bd"/>
</dbReference>
<dbReference type="InterPro" id="IPR050959">
    <property type="entry name" value="MarA-like"/>
</dbReference>
<dbReference type="InterPro" id="IPR011256">
    <property type="entry name" value="Reg_factor_effector_dom_sf"/>
</dbReference>
<dbReference type="InterPro" id="IPR009057">
    <property type="entry name" value="Homeodomain-like_sf"/>
</dbReference>
<sequence>MALVESLQKAIDYMEEHLLDPITISDIAEQANVSPFHFQRIFMILTDMSVGEYLRRRRLTLAAQELSSTDRKIIDLAYHYGYDTPESFSRAFRKQHGITPSEARKGQGRLQSYNRLMIQVNLRGAEPMNYRIVKRSAFEVIGIKRGFPCGNGEMGIPGVPDFWEEVNGNGSAARLLELNNGQIKGLLGVCANHNVENNRTDYWIAAESSGETSDQFSKLHFPAAKWAVFEAIGPAPEAIVDTTKKIYSEWFPSNSYEPAEIATFEAYIDPDPYKKDSYNEIWIPIK</sequence>